<proteinExistence type="predicted"/>
<evidence type="ECO:0000256" key="1">
    <source>
        <dbReference type="SAM" id="MobiDB-lite"/>
    </source>
</evidence>
<feature type="region of interest" description="Disordered" evidence="1">
    <location>
        <begin position="117"/>
        <end position="143"/>
    </location>
</feature>
<comment type="caution">
    <text evidence="2">The sequence shown here is derived from an EMBL/GenBank/DDBJ whole genome shotgun (WGS) entry which is preliminary data.</text>
</comment>
<dbReference type="Proteomes" id="UP000190648">
    <property type="component" value="Unassembled WGS sequence"/>
</dbReference>
<keyword evidence="3" id="KW-1185">Reference proteome</keyword>
<evidence type="ECO:0000313" key="2">
    <source>
        <dbReference type="EMBL" id="OPJ75093.1"/>
    </source>
</evidence>
<organism evidence="2 3">
    <name type="scientific">Patagioenas fasciata monilis</name>
    <dbReference type="NCBI Taxonomy" id="372326"/>
    <lineage>
        <taxon>Eukaryota</taxon>
        <taxon>Metazoa</taxon>
        <taxon>Chordata</taxon>
        <taxon>Craniata</taxon>
        <taxon>Vertebrata</taxon>
        <taxon>Euteleostomi</taxon>
        <taxon>Archelosauria</taxon>
        <taxon>Archosauria</taxon>
        <taxon>Dinosauria</taxon>
        <taxon>Saurischia</taxon>
        <taxon>Theropoda</taxon>
        <taxon>Coelurosauria</taxon>
        <taxon>Aves</taxon>
        <taxon>Neognathae</taxon>
        <taxon>Neoaves</taxon>
        <taxon>Columbimorphae</taxon>
        <taxon>Columbiformes</taxon>
        <taxon>Columbidae</taxon>
        <taxon>Patagioenas</taxon>
    </lineage>
</organism>
<dbReference type="AlphaFoldDB" id="A0A1V4JSF8"/>
<name>A0A1V4JSF8_PATFA</name>
<gene>
    <name evidence="2" type="ORF">AV530_018548</name>
</gene>
<accession>A0A1V4JSF8</accession>
<sequence>MVPSGSQLSERPRCGIYKGSRIGSKRKANILLNWRPPQHRQLQPSLSSFSLPALSSMTWFEDHLQGDQKEQREGDGKQEKRCGWRKLSQTYLLTSHQTPEKISMKCQSGFSSGLPPGLGRPWLHSPPQARMRNSSEMPQEGRQDPVVGCGGLESLTCSVRVAALRPEDTFLLEKAVVTHPEPGVAASHWSRLDCGLLRYSALERDVEEMSDRFTRQRAALAWRNCCLTDPLRTSDQNHPVQHMALPFSASRCRWPSRAGLHTSACIPRS</sequence>
<protein>
    <submittedName>
        <fullName evidence="2">Uncharacterized protein</fullName>
    </submittedName>
</protein>
<evidence type="ECO:0000313" key="3">
    <source>
        <dbReference type="Proteomes" id="UP000190648"/>
    </source>
</evidence>
<dbReference type="EMBL" id="LSYS01006629">
    <property type="protein sequence ID" value="OPJ75093.1"/>
    <property type="molecule type" value="Genomic_DNA"/>
</dbReference>
<reference evidence="2 3" key="1">
    <citation type="submission" date="2016-02" db="EMBL/GenBank/DDBJ databases">
        <title>Band-tailed pigeon sequencing and assembly.</title>
        <authorList>
            <person name="Soares A.E."/>
            <person name="Novak B.J."/>
            <person name="Rice E.S."/>
            <person name="O'Connell B."/>
            <person name="Chang D."/>
            <person name="Weber S."/>
            <person name="Shapiro B."/>
        </authorList>
    </citation>
    <scope>NUCLEOTIDE SEQUENCE [LARGE SCALE GENOMIC DNA]</scope>
    <source>
        <strain evidence="2">BTP2013</strain>
        <tissue evidence="2">Blood</tissue>
    </source>
</reference>